<evidence type="ECO:0000313" key="4">
    <source>
        <dbReference type="Proteomes" id="UP000287352"/>
    </source>
</evidence>
<dbReference type="PROSITE" id="PS50911">
    <property type="entry name" value="CHAP"/>
    <property type="match status" value="1"/>
</dbReference>
<dbReference type="Gene3D" id="3.90.1720.10">
    <property type="entry name" value="endopeptidase domain like (from Nostoc punctiforme)"/>
    <property type="match status" value="1"/>
</dbReference>
<evidence type="ECO:0000256" key="1">
    <source>
        <dbReference type="SAM" id="Phobius"/>
    </source>
</evidence>
<name>A0A401ZUI5_9CHLR</name>
<dbReference type="AlphaFoldDB" id="A0A401ZUI5"/>
<accession>A0A401ZUI5</accession>
<evidence type="ECO:0000259" key="2">
    <source>
        <dbReference type="PROSITE" id="PS50911"/>
    </source>
</evidence>
<dbReference type="InterPro" id="IPR038765">
    <property type="entry name" value="Papain-like_cys_pep_sf"/>
</dbReference>
<feature type="transmembrane region" description="Helical" evidence="1">
    <location>
        <begin position="16"/>
        <end position="35"/>
    </location>
</feature>
<dbReference type="OrthoDB" id="153961at2"/>
<keyword evidence="1" id="KW-1133">Transmembrane helix</keyword>
<keyword evidence="4" id="KW-1185">Reference proteome</keyword>
<reference evidence="4" key="1">
    <citation type="submission" date="2018-12" db="EMBL/GenBank/DDBJ databases">
        <title>Tengunoibacter tsumagoiensis gen. nov., sp. nov., Dictyobacter kobayashii sp. nov., D. alpinus sp. nov., and D. joshuensis sp. nov. and description of Dictyobacteraceae fam. nov. within the order Ktedonobacterales isolated from Tengu-no-mugimeshi.</title>
        <authorList>
            <person name="Wang C.M."/>
            <person name="Zheng Y."/>
            <person name="Sakai Y."/>
            <person name="Toyoda A."/>
            <person name="Minakuchi Y."/>
            <person name="Abe K."/>
            <person name="Yokota A."/>
            <person name="Yabe S."/>
        </authorList>
    </citation>
    <scope>NUCLEOTIDE SEQUENCE [LARGE SCALE GENOMIC DNA]</scope>
    <source>
        <strain evidence="4">Uno3</strain>
    </source>
</reference>
<comment type="caution">
    <text evidence="3">The sequence shown here is derived from an EMBL/GenBank/DDBJ whole genome shotgun (WGS) entry which is preliminary data.</text>
</comment>
<organism evidence="3 4">
    <name type="scientific">Tengunoibacter tsumagoiensis</name>
    <dbReference type="NCBI Taxonomy" id="2014871"/>
    <lineage>
        <taxon>Bacteria</taxon>
        <taxon>Bacillati</taxon>
        <taxon>Chloroflexota</taxon>
        <taxon>Ktedonobacteria</taxon>
        <taxon>Ktedonobacterales</taxon>
        <taxon>Dictyobacteraceae</taxon>
        <taxon>Tengunoibacter</taxon>
    </lineage>
</organism>
<dbReference type="SUPFAM" id="SSF54001">
    <property type="entry name" value="Cysteine proteinases"/>
    <property type="match status" value="1"/>
</dbReference>
<dbReference type="Pfam" id="PF05257">
    <property type="entry name" value="CHAP"/>
    <property type="match status" value="1"/>
</dbReference>
<dbReference type="InterPro" id="IPR007921">
    <property type="entry name" value="CHAP_dom"/>
</dbReference>
<keyword evidence="1" id="KW-0472">Membrane</keyword>
<proteinExistence type="predicted"/>
<dbReference type="RefSeq" id="WP_126578178.1">
    <property type="nucleotide sequence ID" value="NZ_BIFR01000001.1"/>
</dbReference>
<dbReference type="EMBL" id="BIFR01000001">
    <property type="protein sequence ID" value="GCE10585.1"/>
    <property type="molecule type" value="Genomic_DNA"/>
</dbReference>
<keyword evidence="1" id="KW-0812">Transmembrane</keyword>
<dbReference type="Proteomes" id="UP000287352">
    <property type="component" value="Unassembled WGS sequence"/>
</dbReference>
<gene>
    <name evidence="3" type="ORF">KTT_04440</name>
</gene>
<feature type="domain" description="Peptidase C51" evidence="2">
    <location>
        <begin position="165"/>
        <end position="295"/>
    </location>
</feature>
<protein>
    <recommendedName>
        <fullName evidence="2">Peptidase C51 domain-containing protein</fullName>
    </recommendedName>
</protein>
<sequence length="297" mass="32531">MQTQRRAWKVFQRYNVVNFVVKTFIASVFGFGFIGTPLRAPVEEIDARPLTTCSSTDQSSLLPRAEILEQMAAFSHYPGMITVPVHPLYVRYLALHSTLCVDAKGITERASQAAQETKKALLVVPNQSQAPVLLLKQAAPAELIKSTVVLHDRAAHKQVVAFGMEQVLPYALLAAARAGSRANVFPYGQCTWWANQRYYQIHGVFVPWHTNANAGQWIARAVEYGWRVSGYPTVGSIIVLSAGVQGASQWGHVGVVEQVLNNGTSVIASSVNWGNHPEAVTDSQFYPGPGVAFLSQR</sequence>
<evidence type="ECO:0000313" key="3">
    <source>
        <dbReference type="EMBL" id="GCE10585.1"/>
    </source>
</evidence>